<dbReference type="EMBL" id="JACGWN010000010">
    <property type="protein sequence ID" value="KAL0428291.1"/>
    <property type="molecule type" value="Genomic_DNA"/>
</dbReference>
<evidence type="ECO:0000313" key="1">
    <source>
        <dbReference type="EMBL" id="KAL0428291.1"/>
    </source>
</evidence>
<dbReference type="AlphaFoldDB" id="A0AAW2VKK8"/>
<reference evidence="1" key="2">
    <citation type="journal article" date="2024" name="Plant">
        <title>Genomic evolution and insights into agronomic trait innovations of Sesamum species.</title>
        <authorList>
            <person name="Miao H."/>
            <person name="Wang L."/>
            <person name="Qu L."/>
            <person name="Liu H."/>
            <person name="Sun Y."/>
            <person name="Le M."/>
            <person name="Wang Q."/>
            <person name="Wei S."/>
            <person name="Zheng Y."/>
            <person name="Lin W."/>
            <person name="Duan Y."/>
            <person name="Cao H."/>
            <person name="Xiong S."/>
            <person name="Wang X."/>
            <person name="Wei L."/>
            <person name="Li C."/>
            <person name="Ma Q."/>
            <person name="Ju M."/>
            <person name="Zhao R."/>
            <person name="Li G."/>
            <person name="Mu C."/>
            <person name="Tian Q."/>
            <person name="Mei H."/>
            <person name="Zhang T."/>
            <person name="Gao T."/>
            <person name="Zhang H."/>
        </authorList>
    </citation>
    <scope>NUCLEOTIDE SEQUENCE</scope>
    <source>
        <strain evidence="1">KEN1</strain>
    </source>
</reference>
<reference evidence="1" key="1">
    <citation type="submission" date="2020-06" db="EMBL/GenBank/DDBJ databases">
        <authorList>
            <person name="Li T."/>
            <person name="Hu X."/>
            <person name="Zhang T."/>
            <person name="Song X."/>
            <person name="Zhang H."/>
            <person name="Dai N."/>
            <person name="Sheng W."/>
            <person name="Hou X."/>
            <person name="Wei L."/>
        </authorList>
    </citation>
    <scope>NUCLEOTIDE SEQUENCE</scope>
    <source>
        <strain evidence="1">KEN1</strain>
        <tissue evidence="1">Leaf</tissue>
    </source>
</reference>
<sequence>MESLFWGTVSLTVESFDSQTPSGLGDPSGCELPLAPGFFSVIDPFWFWASLRGLIPCGPSLWLKGLVLHGFFLLACLARILPKRGPQGPSDVGLLMYFECGLRLS</sequence>
<gene>
    <name evidence="1" type="ORF">Slati_3003900</name>
</gene>
<name>A0AAW2VKK8_9LAMI</name>
<comment type="caution">
    <text evidence="1">The sequence shown here is derived from an EMBL/GenBank/DDBJ whole genome shotgun (WGS) entry which is preliminary data.</text>
</comment>
<accession>A0AAW2VKK8</accession>
<organism evidence="1">
    <name type="scientific">Sesamum latifolium</name>
    <dbReference type="NCBI Taxonomy" id="2727402"/>
    <lineage>
        <taxon>Eukaryota</taxon>
        <taxon>Viridiplantae</taxon>
        <taxon>Streptophyta</taxon>
        <taxon>Embryophyta</taxon>
        <taxon>Tracheophyta</taxon>
        <taxon>Spermatophyta</taxon>
        <taxon>Magnoliopsida</taxon>
        <taxon>eudicotyledons</taxon>
        <taxon>Gunneridae</taxon>
        <taxon>Pentapetalae</taxon>
        <taxon>asterids</taxon>
        <taxon>lamiids</taxon>
        <taxon>Lamiales</taxon>
        <taxon>Pedaliaceae</taxon>
        <taxon>Sesamum</taxon>
    </lineage>
</organism>
<protein>
    <submittedName>
        <fullName evidence="1">Uncharacterized protein</fullName>
    </submittedName>
</protein>
<proteinExistence type="predicted"/>